<keyword evidence="2" id="KW-1185">Reference proteome</keyword>
<accession>E0S6Z6</accession>
<evidence type="ECO:0000313" key="2">
    <source>
        <dbReference type="Proteomes" id="UP000002313"/>
    </source>
</evidence>
<proteinExistence type="predicted"/>
<gene>
    <name evidence="1" type="ORF">Eint_051350</name>
</gene>
<dbReference type="HOGENOM" id="CLU_1602703_0_0_1"/>
<protein>
    <submittedName>
        <fullName evidence="1">Uncharacterized protein</fullName>
    </submittedName>
</protein>
<dbReference type="KEGG" id="ein:Eint_051350"/>
<sequence length="169" mass="19099">MAVRIVTYSSPMSFPPTMFIGNTLLQNTQMKLSYTHIHFTNNVKAISPCDILVVDGNFVPMNALEEAKKVHSKTILWSRDVINSAVWLIEKFSASPTKSYIIVVDDSTSIEERDFSSDIDLEASPSLPDLKVEPQKNSTEDYLEDKFSSLEKKKPVESIFSRLHLSKNL</sequence>
<name>E0S6Z6_ENCIT</name>
<dbReference type="RefSeq" id="XP_003072942.1">
    <property type="nucleotide sequence ID" value="XM_003072896.1"/>
</dbReference>
<dbReference type="GeneID" id="9699263"/>
<dbReference type="VEuPathDB" id="MicrosporidiaDB:Eint_051350"/>
<reference evidence="1 2" key="2">
    <citation type="journal article" date="2012" name="Proc. Natl. Acad. Sci. U.S.A.">
        <title>Gain and loss of multiple functionally related, horizontally transferred genes in the reduced genomes of two microsporidian parasites.</title>
        <authorList>
            <person name="Pombert J.-F."/>
            <person name="Selman M."/>
            <person name="Burki F."/>
            <person name="Bardell F.T."/>
            <person name="Farinelli L."/>
            <person name="Solter L.F."/>
            <person name="Whitman D.W."/>
            <person name="Weiss L.M."/>
            <person name="Corradi N."/>
            <person name="Keeling P.J."/>
        </authorList>
    </citation>
    <scope>NUCLEOTIDE SEQUENCE [LARGE SCALE GENOMIC DNA]</scope>
    <source>
        <strain evidence="1 2">ATCC 50506</strain>
    </source>
</reference>
<dbReference type="Proteomes" id="UP000002313">
    <property type="component" value="Chromosome V"/>
</dbReference>
<evidence type="ECO:0000313" key="1">
    <source>
        <dbReference type="EMBL" id="ADM11582.1"/>
    </source>
</evidence>
<reference evidence="1 2" key="1">
    <citation type="journal article" date="2010" name="Nat. Commun.">
        <title>The complete sequence of the smallest known nuclear genome from the microsporidian Encephalitozoon intestinalis.</title>
        <authorList>
            <person name="Corradi N."/>
            <person name="Pombert J.-F."/>
            <person name="Farinelli L."/>
            <person name="Didier E.S."/>
            <person name="Keeling P.J."/>
        </authorList>
    </citation>
    <scope>NUCLEOTIDE SEQUENCE [LARGE SCALE GENOMIC DNA]</scope>
    <source>
        <strain evidence="1 2">ATCC 50506</strain>
    </source>
</reference>
<dbReference type="EMBL" id="CP001946">
    <property type="protein sequence ID" value="ADM11582.1"/>
    <property type="molecule type" value="Genomic_DNA"/>
</dbReference>
<dbReference type="AlphaFoldDB" id="E0S6Z6"/>
<organism evidence="1 2">
    <name type="scientific">Encephalitozoon intestinalis (strain ATCC 50506)</name>
    <name type="common">Microsporidian parasite</name>
    <name type="synonym">Septata intestinalis</name>
    <dbReference type="NCBI Taxonomy" id="876142"/>
    <lineage>
        <taxon>Eukaryota</taxon>
        <taxon>Fungi</taxon>
        <taxon>Fungi incertae sedis</taxon>
        <taxon>Microsporidia</taxon>
        <taxon>Unikaryonidae</taxon>
        <taxon>Encephalitozoon</taxon>
    </lineage>
</organism>
<dbReference type="OrthoDB" id="2191842at2759"/>